<dbReference type="AlphaFoldDB" id="A0A8X6PD71"/>
<feature type="region of interest" description="Disordered" evidence="1">
    <location>
        <begin position="1"/>
        <end position="33"/>
    </location>
</feature>
<name>A0A8X6PD71_NEPPI</name>
<accession>A0A8X6PD71</accession>
<proteinExistence type="predicted"/>
<dbReference type="EMBL" id="BMAW01067864">
    <property type="protein sequence ID" value="GFT61746.1"/>
    <property type="molecule type" value="Genomic_DNA"/>
</dbReference>
<sequence length="141" mass="15732">MASNRVRIYRLPTPPESTQWSSPEPRHKRLPSSGQCEPFTLKGLIPLSLRYDLRTSLPPGRLEEDAVLLQTGLLQLCFFLQRPVVAGTGMRNGVKHKSFAGAEVGEGSSFRFRHLTDVQNLQKSSQSSLLPNAINDHIPQQ</sequence>
<dbReference type="Proteomes" id="UP000887013">
    <property type="component" value="Unassembled WGS sequence"/>
</dbReference>
<evidence type="ECO:0000313" key="2">
    <source>
        <dbReference type="EMBL" id="GFT61746.1"/>
    </source>
</evidence>
<evidence type="ECO:0000256" key="1">
    <source>
        <dbReference type="SAM" id="MobiDB-lite"/>
    </source>
</evidence>
<comment type="caution">
    <text evidence="2">The sequence shown here is derived from an EMBL/GenBank/DDBJ whole genome shotgun (WGS) entry which is preliminary data.</text>
</comment>
<keyword evidence="3" id="KW-1185">Reference proteome</keyword>
<protein>
    <submittedName>
        <fullName evidence="2">Uncharacterized protein</fullName>
    </submittedName>
</protein>
<evidence type="ECO:0000313" key="3">
    <source>
        <dbReference type="Proteomes" id="UP000887013"/>
    </source>
</evidence>
<reference evidence="2" key="1">
    <citation type="submission" date="2020-08" db="EMBL/GenBank/DDBJ databases">
        <title>Multicomponent nature underlies the extraordinary mechanical properties of spider dragline silk.</title>
        <authorList>
            <person name="Kono N."/>
            <person name="Nakamura H."/>
            <person name="Mori M."/>
            <person name="Yoshida Y."/>
            <person name="Ohtoshi R."/>
            <person name="Malay A.D."/>
            <person name="Moran D.A.P."/>
            <person name="Tomita M."/>
            <person name="Numata K."/>
            <person name="Arakawa K."/>
        </authorList>
    </citation>
    <scope>NUCLEOTIDE SEQUENCE</scope>
</reference>
<organism evidence="2 3">
    <name type="scientific">Nephila pilipes</name>
    <name type="common">Giant wood spider</name>
    <name type="synonym">Nephila maculata</name>
    <dbReference type="NCBI Taxonomy" id="299642"/>
    <lineage>
        <taxon>Eukaryota</taxon>
        <taxon>Metazoa</taxon>
        <taxon>Ecdysozoa</taxon>
        <taxon>Arthropoda</taxon>
        <taxon>Chelicerata</taxon>
        <taxon>Arachnida</taxon>
        <taxon>Araneae</taxon>
        <taxon>Araneomorphae</taxon>
        <taxon>Entelegynae</taxon>
        <taxon>Araneoidea</taxon>
        <taxon>Nephilidae</taxon>
        <taxon>Nephila</taxon>
    </lineage>
</organism>
<gene>
    <name evidence="2" type="ORF">NPIL_301501</name>
</gene>